<gene>
    <name evidence="3" type="ORF">GCM10009681_17780</name>
</gene>
<evidence type="ECO:0008006" key="5">
    <source>
        <dbReference type="Google" id="ProtNLM"/>
    </source>
</evidence>
<name>A0ABP4W7G1_9ACTN</name>
<proteinExistence type="predicted"/>
<keyword evidence="2" id="KW-1133">Transmembrane helix</keyword>
<feature type="region of interest" description="Disordered" evidence="1">
    <location>
        <begin position="172"/>
        <end position="201"/>
    </location>
</feature>
<evidence type="ECO:0000313" key="3">
    <source>
        <dbReference type="EMBL" id="GAA1747037.1"/>
    </source>
</evidence>
<feature type="transmembrane region" description="Helical" evidence="2">
    <location>
        <begin position="60"/>
        <end position="80"/>
    </location>
</feature>
<sequence length="201" mass="21828">MTTVGYSAIALANVALSGNVVVLLNIAGVLLLVSFAIWLYRARHNLDAFPEAVARSRPAWALWAWFLPIIDLALIPWVVADLARHALPRRAAVLLTGAWLVALEASSTLSRGLPKAYWSTIGLAWEPDRTATWWAPCTTVAILIFAACQISAVALITRAQARRVTSRQVAAQAASVRNRPGAEPPPRQRSGCSAQRRSRTD</sequence>
<keyword evidence="2" id="KW-0812">Transmembrane</keyword>
<comment type="caution">
    <text evidence="3">The sequence shown here is derived from an EMBL/GenBank/DDBJ whole genome shotgun (WGS) entry which is preliminary data.</text>
</comment>
<keyword evidence="4" id="KW-1185">Reference proteome</keyword>
<dbReference type="RefSeq" id="WP_344078805.1">
    <property type="nucleotide sequence ID" value="NZ_BAAALS010000006.1"/>
</dbReference>
<organism evidence="3 4">
    <name type="scientific">Luedemannella helvata</name>
    <dbReference type="NCBI Taxonomy" id="349315"/>
    <lineage>
        <taxon>Bacteria</taxon>
        <taxon>Bacillati</taxon>
        <taxon>Actinomycetota</taxon>
        <taxon>Actinomycetes</taxon>
        <taxon>Micromonosporales</taxon>
        <taxon>Micromonosporaceae</taxon>
        <taxon>Luedemannella</taxon>
    </lineage>
</organism>
<keyword evidence="2" id="KW-0472">Membrane</keyword>
<feature type="transmembrane region" description="Helical" evidence="2">
    <location>
        <begin position="20"/>
        <end position="40"/>
    </location>
</feature>
<feature type="transmembrane region" description="Helical" evidence="2">
    <location>
        <begin position="92"/>
        <end position="113"/>
    </location>
</feature>
<evidence type="ECO:0000313" key="4">
    <source>
        <dbReference type="Proteomes" id="UP001500655"/>
    </source>
</evidence>
<protein>
    <recommendedName>
        <fullName evidence="5">DUF4328 domain-containing protein</fullName>
    </recommendedName>
</protein>
<evidence type="ECO:0000256" key="1">
    <source>
        <dbReference type="SAM" id="MobiDB-lite"/>
    </source>
</evidence>
<accession>A0ABP4W7G1</accession>
<feature type="transmembrane region" description="Helical" evidence="2">
    <location>
        <begin position="133"/>
        <end position="157"/>
    </location>
</feature>
<reference evidence="4" key="1">
    <citation type="journal article" date="2019" name="Int. J. Syst. Evol. Microbiol.">
        <title>The Global Catalogue of Microorganisms (GCM) 10K type strain sequencing project: providing services to taxonomists for standard genome sequencing and annotation.</title>
        <authorList>
            <consortium name="The Broad Institute Genomics Platform"/>
            <consortium name="The Broad Institute Genome Sequencing Center for Infectious Disease"/>
            <person name="Wu L."/>
            <person name="Ma J."/>
        </authorList>
    </citation>
    <scope>NUCLEOTIDE SEQUENCE [LARGE SCALE GENOMIC DNA]</scope>
    <source>
        <strain evidence="4">JCM 13249</strain>
    </source>
</reference>
<evidence type="ECO:0000256" key="2">
    <source>
        <dbReference type="SAM" id="Phobius"/>
    </source>
</evidence>
<dbReference type="EMBL" id="BAAALS010000006">
    <property type="protein sequence ID" value="GAA1747037.1"/>
    <property type="molecule type" value="Genomic_DNA"/>
</dbReference>
<dbReference type="Proteomes" id="UP001500655">
    <property type="component" value="Unassembled WGS sequence"/>
</dbReference>